<gene>
    <name evidence="1" type="ORF">NLJ89_g11502</name>
</gene>
<dbReference type="InterPro" id="IPR052577">
    <property type="entry name" value="VWA7"/>
</dbReference>
<accession>A0A9W8MMZ1</accession>
<dbReference type="Proteomes" id="UP001148786">
    <property type="component" value="Unassembled WGS sequence"/>
</dbReference>
<protein>
    <submittedName>
        <fullName evidence="1">Uncharacterized protein</fullName>
    </submittedName>
</protein>
<keyword evidence="2" id="KW-1185">Reference proteome</keyword>
<dbReference type="EMBL" id="JANKHO010002695">
    <property type="protein sequence ID" value="KAJ3489690.1"/>
    <property type="molecule type" value="Genomic_DNA"/>
</dbReference>
<dbReference type="InterPro" id="IPR010816">
    <property type="entry name" value="Het-C"/>
</dbReference>
<dbReference type="OrthoDB" id="2506204at2759"/>
<dbReference type="PANTHER" id="PTHR14905">
    <property type="entry name" value="NG37"/>
    <property type="match status" value="1"/>
</dbReference>
<evidence type="ECO:0000313" key="2">
    <source>
        <dbReference type="Proteomes" id="UP001148786"/>
    </source>
</evidence>
<sequence>MDGISVFVFTTLEPFLKPILKSSTASLQSISTEVIDNHDQYEVFNDARASDPTHSFLSKDHFNLILNEPAGQLAKIIVVRFLIFVR</sequence>
<dbReference type="PANTHER" id="PTHR14905:SF7">
    <property type="entry name" value="VON WILLEBRAND FACTOR A DOMAIN-CONTAINING PROTEIN 7"/>
    <property type="match status" value="1"/>
</dbReference>
<name>A0A9W8MMZ1_9AGAR</name>
<dbReference type="AlphaFoldDB" id="A0A9W8MMZ1"/>
<reference evidence="1" key="1">
    <citation type="submission" date="2022-07" db="EMBL/GenBank/DDBJ databases">
        <title>Genome Sequence of Agrocybe chaxingu.</title>
        <authorList>
            <person name="Buettner E."/>
        </authorList>
    </citation>
    <scope>NUCLEOTIDE SEQUENCE</scope>
    <source>
        <strain evidence="1">MP-N11</strain>
    </source>
</reference>
<organism evidence="1 2">
    <name type="scientific">Agrocybe chaxingu</name>
    <dbReference type="NCBI Taxonomy" id="84603"/>
    <lineage>
        <taxon>Eukaryota</taxon>
        <taxon>Fungi</taxon>
        <taxon>Dikarya</taxon>
        <taxon>Basidiomycota</taxon>
        <taxon>Agaricomycotina</taxon>
        <taxon>Agaricomycetes</taxon>
        <taxon>Agaricomycetidae</taxon>
        <taxon>Agaricales</taxon>
        <taxon>Agaricineae</taxon>
        <taxon>Strophariaceae</taxon>
        <taxon>Agrocybe</taxon>
    </lineage>
</organism>
<proteinExistence type="predicted"/>
<evidence type="ECO:0000313" key="1">
    <source>
        <dbReference type="EMBL" id="KAJ3489690.1"/>
    </source>
</evidence>
<dbReference type="Pfam" id="PF07217">
    <property type="entry name" value="Het-C"/>
    <property type="match status" value="1"/>
</dbReference>
<comment type="caution">
    <text evidence="1">The sequence shown here is derived from an EMBL/GenBank/DDBJ whole genome shotgun (WGS) entry which is preliminary data.</text>
</comment>